<evidence type="ECO:0000313" key="3">
    <source>
        <dbReference type="Proteomes" id="UP001165136"/>
    </source>
</evidence>
<sequence length="154" mass="16024">MGFKIHDADGLIRKTTVTMAAAADNLHDAIDKLKNATMPSGTLGVLGDAGTAEGDLPSKYNKARDKAVENLWTDIKAIVESIRSVEKAIHEYNGADQNAIDKIIFAQGDPLAGSDSESSGVQHTKSDEKQDGGGGTTSQWSSKAHSGSGGGPTK</sequence>
<organism evidence="2 3">
    <name type="scientific">Amycolatopsis taiwanensis</name>
    <dbReference type="NCBI Taxonomy" id="342230"/>
    <lineage>
        <taxon>Bacteria</taxon>
        <taxon>Bacillati</taxon>
        <taxon>Actinomycetota</taxon>
        <taxon>Actinomycetes</taxon>
        <taxon>Pseudonocardiales</taxon>
        <taxon>Pseudonocardiaceae</taxon>
        <taxon>Amycolatopsis</taxon>
    </lineage>
</organism>
<dbReference type="EMBL" id="BSTI01000004">
    <property type="protein sequence ID" value="GLY65488.1"/>
    <property type="molecule type" value="Genomic_DNA"/>
</dbReference>
<dbReference type="RefSeq" id="WP_285486676.1">
    <property type="nucleotide sequence ID" value="NZ_BSTI01000004.1"/>
</dbReference>
<keyword evidence="3" id="KW-1185">Reference proteome</keyword>
<dbReference type="Proteomes" id="UP001165136">
    <property type="component" value="Unassembled WGS sequence"/>
</dbReference>
<proteinExistence type="predicted"/>
<name>A0A9W6QZI5_9PSEU</name>
<gene>
    <name evidence="2" type="ORF">Atai01_21070</name>
</gene>
<accession>A0A9W6QZI5</accession>
<feature type="region of interest" description="Disordered" evidence="1">
    <location>
        <begin position="109"/>
        <end position="154"/>
    </location>
</feature>
<evidence type="ECO:0000256" key="1">
    <source>
        <dbReference type="SAM" id="MobiDB-lite"/>
    </source>
</evidence>
<dbReference type="AlphaFoldDB" id="A0A9W6QZI5"/>
<evidence type="ECO:0000313" key="2">
    <source>
        <dbReference type="EMBL" id="GLY65488.1"/>
    </source>
</evidence>
<comment type="caution">
    <text evidence="2">The sequence shown here is derived from an EMBL/GenBank/DDBJ whole genome shotgun (WGS) entry which is preliminary data.</text>
</comment>
<protein>
    <submittedName>
        <fullName evidence="2">Uncharacterized protein</fullName>
    </submittedName>
</protein>
<reference evidence="2" key="1">
    <citation type="submission" date="2023-03" db="EMBL/GenBank/DDBJ databases">
        <title>Amycolatopsis taiwanensis NBRC 103393.</title>
        <authorList>
            <person name="Ichikawa N."/>
            <person name="Sato H."/>
            <person name="Tonouchi N."/>
        </authorList>
    </citation>
    <scope>NUCLEOTIDE SEQUENCE</scope>
    <source>
        <strain evidence="2">NBRC 103393</strain>
    </source>
</reference>